<protein>
    <recommendedName>
        <fullName evidence="5">Pentatricopeptide repeat protein-like protein</fullName>
    </recommendedName>
</protein>
<evidence type="ECO:0000313" key="4">
    <source>
        <dbReference type="Proteomes" id="UP000799757"/>
    </source>
</evidence>
<evidence type="ECO:0000313" key="3">
    <source>
        <dbReference type="EMBL" id="KAF2799943.1"/>
    </source>
</evidence>
<feature type="compositionally biased region" description="Gly residues" evidence="2">
    <location>
        <begin position="124"/>
        <end position="134"/>
    </location>
</feature>
<dbReference type="GO" id="GO:0003729">
    <property type="term" value="F:mRNA binding"/>
    <property type="evidence" value="ECO:0007669"/>
    <property type="project" value="TreeGrafter"/>
</dbReference>
<dbReference type="PROSITE" id="PS51375">
    <property type="entry name" value="PPR"/>
    <property type="match status" value="1"/>
</dbReference>
<feature type="compositionally biased region" description="Basic and acidic residues" evidence="2">
    <location>
        <begin position="141"/>
        <end position="170"/>
    </location>
</feature>
<name>A0A6A6XUN3_9PLEO</name>
<reference evidence="3" key="1">
    <citation type="journal article" date="2020" name="Stud. Mycol.">
        <title>101 Dothideomycetes genomes: a test case for predicting lifestyles and emergence of pathogens.</title>
        <authorList>
            <person name="Haridas S."/>
            <person name="Albert R."/>
            <person name="Binder M."/>
            <person name="Bloem J."/>
            <person name="Labutti K."/>
            <person name="Salamov A."/>
            <person name="Andreopoulos B."/>
            <person name="Baker S."/>
            <person name="Barry K."/>
            <person name="Bills G."/>
            <person name="Bluhm B."/>
            <person name="Cannon C."/>
            <person name="Castanera R."/>
            <person name="Culley D."/>
            <person name="Daum C."/>
            <person name="Ezra D."/>
            <person name="Gonzalez J."/>
            <person name="Henrissat B."/>
            <person name="Kuo A."/>
            <person name="Liang C."/>
            <person name="Lipzen A."/>
            <person name="Lutzoni F."/>
            <person name="Magnuson J."/>
            <person name="Mondo S."/>
            <person name="Nolan M."/>
            <person name="Ohm R."/>
            <person name="Pangilinan J."/>
            <person name="Park H.-J."/>
            <person name="Ramirez L."/>
            <person name="Alfaro M."/>
            <person name="Sun H."/>
            <person name="Tritt A."/>
            <person name="Yoshinaga Y."/>
            <person name="Zwiers L.-H."/>
            <person name="Turgeon B."/>
            <person name="Goodwin S."/>
            <person name="Spatafora J."/>
            <person name="Crous P."/>
            <person name="Grigoriev I."/>
        </authorList>
    </citation>
    <scope>NUCLEOTIDE SEQUENCE</scope>
    <source>
        <strain evidence="3">CBS 109.77</strain>
    </source>
</reference>
<feature type="region of interest" description="Disordered" evidence="2">
    <location>
        <begin position="739"/>
        <end position="799"/>
    </location>
</feature>
<evidence type="ECO:0000256" key="1">
    <source>
        <dbReference type="PROSITE-ProRule" id="PRU00708"/>
    </source>
</evidence>
<dbReference type="OrthoDB" id="185373at2759"/>
<feature type="compositionally biased region" description="Basic and acidic residues" evidence="2">
    <location>
        <begin position="65"/>
        <end position="75"/>
    </location>
</feature>
<dbReference type="Gene3D" id="1.25.40.10">
    <property type="entry name" value="Tetratricopeptide repeat domain"/>
    <property type="match status" value="1"/>
</dbReference>
<feature type="repeat" description="PPR" evidence="1">
    <location>
        <begin position="226"/>
        <end position="260"/>
    </location>
</feature>
<organism evidence="3 4">
    <name type="scientific">Melanomma pulvis-pyrius CBS 109.77</name>
    <dbReference type="NCBI Taxonomy" id="1314802"/>
    <lineage>
        <taxon>Eukaryota</taxon>
        <taxon>Fungi</taxon>
        <taxon>Dikarya</taxon>
        <taxon>Ascomycota</taxon>
        <taxon>Pezizomycotina</taxon>
        <taxon>Dothideomycetes</taxon>
        <taxon>Pleosporomycetidae</taxon>
        <taxon>Pleosporales</taxon>
        <taxon>Melanommataceae</taxon>
        <taxon>Melanomma</taxon>
    </lineage>
</organism>
<dbReference type="Pfam" id="PF13041">
    <property type="entry name" value="PPR_2"/>
    <property type="match status" value="1"/>
</dbReference>
<feature type="compositionally biased region" description="Acidic residues" evidence="2">
    <location>
        <begin position="742"/>
        <end position="752"/>
    </location>
</feature>
<feature type="compositionally biased region" description="Polar residues" evidence="2">
    <location>
        <begin position="103"/>
        <end position="112"/>
    </location>
</feature>
<dbReference type="InterPro" id="IPR002885">
    <property type="entry name" value="PPR_rpt"/>
</dbReference>
<dbReference type="PANTHER" id="PTHR47938:SF35">
    <property type="entry name" value="PENTATRICOPEPTIDE REPEAT-CONTAINING PROTEIN 4, MITOCHONDRIAL-RELATED"/>
    <property type="match status" value="1"/>
</dbReference>
<proteinExistence type="predicted"/>
<feature type="compositionally biased region" description="Basic and acidic residues" evidence="2">
    <location>
        <begin position="84"/>
        <end position="99"/>
    </location>
</feature>
<dbReference type="AlphaFoldDB" id="A0A6A6XUN3"/>
<evidence type="ECO:0008006" key="5">
    <source>
        <dbReference type="Google" id="ProtNLM"/>
    </source>
</evidence>
<accession>A0A6A6XUN3</accession>
<dbReference type="NCBIfam" id="TIGR00756">
    <property type="entry name" value="PPR"/>
    <property type="match status" value="1"/>
</dbReference>
<sequence length="799" mass="89243">MLNCRACLWRCIDALDSPVSASVSRSLRLRRDVTSAFALGQQRFIRTDTPGIRKISQRPPTEVDTLSRSKDEPWRKSTQAAGLRRKEQKGLKRQPREIRNYTAGETQFGRSGSRNRDDRQSRGYGNGVGGGHSSGYGAKSSNERRSKAYGNKDADESTKPGVEVAERKLGRRDPTVSSIDWNRRRKELQYLSDPLELASFVKKELMKDKAAEMLQLVQMASHSMQAVVSWNHLIDYHLAKQRVSQAMKIYNEMKKRAQFPDSYTYTILLRGLSINAHESGALSKALSVYHSMFAPNARVEPSIMHTNAMLKVCSRTQDMDALWGVAAKIPESGPAAANTITYVTILNAIRQSLLVDVPLGETEEQVAARRERGIVEGRRIWQDVVRKWRNADLVIEEELVCAMGRLLLIGGRPRDWDDVLSLVEQTMDIPRLVPRLGTPQRTEAGYPHLRAPNVPEQHRLADDHLSPNKDAVRGDEFLALSPNGFGRAVSNPLTYATPSNNTLSMIQEACQKVIANKASGEYWDLLTDPTTYDVVPDINNLNFRLRLLRQNRASGEAVKILKESFLAKGLQPRPGTFRIAMSTCGRDKNNHNSLKNGSEILGIMSTCFEDVDSKVVSMYADLANSFPLAKGADLVDALTFLRPATQNLRIQLGVATAAETPGNYRSRRTSVVLEGSERQDAITALRKIYGLFDKLLHSELLPEDQKSPFKAERAKLSAYLHRLTFKDGGGMKWEGLKAKENEAEDGGEVAGEEGERAEKRGNRNLLGYFKGPGSWRERTVGLPADKRKPWFSPRVSDAA</sequence>
<feature type="compositionally biased region" description="Basic and acidic residues" evidence="2">
    <location>
        <begin position="775"/>
        <end position="788"/>
    </location>
</feature>
<dbReference type="PANTHER" id="PTHR47938">
    <property type="entry name" value="RESPIRATORY COMPLEX I CHAPERONE (CIA84), PUTATIVE (AFU_ORTHOLOGUE AFUA_2G06020)-RELATED"/>
    <property type="match status" value="1"/>
</dbReference>
<evidence type="ECO:0000256" key="2">
    <source>
        <dbReference type="SAM" id="MobiDB-lite"/>
    </source>
</evidence>
<feature type="region of interest" description="Disordered" evidence="2">
    <location>
        <begin position="49"/>
        <end position="170"/>
    </location>
</feature>
<keyword evidence="4" id="KW-1185">Reference proteome</keyword>
<dbReference type="InterPro" id="IPR011990">
    <property type="entry name" value="TPR-like_helical_dom_sf"/>
</dbReference>
<dbReference type="EMBL" id="MU001755">
    <property type="protein sequence ID" value="KAF2799943.1"/>
    <property type="molecule type" value="Genomic_DNA"/>
</dbReference>
<dbReference type="Proteomes" id="UP000799757">
    <property type="component" value="Unassembled WGS sequence"/>
</dbReference>
<gene>
    <name evidence="3" type="ORF">K505DRAFT_264713</name>
</gene>